<protein>
    <submittedName>
        <fullName evidence="6">Probable transcriptional regulatory protein pdtaR</fullName>
    </submittedName>
</protein>
<keyword evidence="2" id="KW-0805">Transcription regulation</keyword>
<dbReference type="RefSeq" id="WP_002717497.1">
    <property type="nucleotide sequence ID" value="NZ_UFSI01000001.1"/>
</dbReference>
<dbReference type="OrthoDB" id="9784719at2"/>
<dbReference type="Proteomes" id="UP000254343">
    <property type="component" value="Unassembled WGS sequence"/>
</dbReference>
<dbReference type="AlphaFoldDB" id="A0A380WCE4"/>
<evidence type="ECO:0000313" key="6">
    <source>
        <dbReference type="EMBL" id="SUU86674.1"/>
    </source>
</evidence>
<evidence type="ECO:0000259" key="5">
    <source>
        <dbReference type="PROSITE" id="PS50110"/>
    </source>
</evidence>
<dbReference type="InterPro" id="IPR011006">
    <property type="entry name" value="CheY-like_superfamily"/>
</dbReference>
<accession>A0A380WCE4</accession>
<dbReference type="CDD" id="cd00156">
    <property type="entry name" value="REC"/>
    <property type="match status" value="1"/>
</dbReference>
<sequence>MAHEPTTSYEKFPNLEQKTILIVEDEVLLRIPVAEFLRAGGFEVLEAANADEAIILLNSGVNCDLVLSDFQMPGTMDGVALARRLKIERPGLPVVLSSSDTTIARAAEAVAFIAKPYSLSDLNRLTNELLGLHHGKSSNE</sequence>
<dbReference type="PROSITE" id="PS50110">
    <property type="entry name" value="RESPONSE_REGULATORY"/>
    <property type="match status" value="1"/>
</dbReference>
<dbReference type="EMBL" id="UIGB01000001">
    <property type="protein sequence ID" value="SUU86674.1"/>
    <property type="molecule type" value="Genomic_DNA"/>
</dbReference>
<reference evidence="6 7" key="1">
    <citation type="submission" date="2018-06" db="EMBL/GenBank/DDBJ databases">
        <authorList>
            <consortium name="Pathogen Informatics"/>
            <person name="Doyle S."/>
        </authorList>
    </citation>
    <scope>NUCLEOTIDE SEQUENCE [LARGE SCALE GENOMIC DNA]</scope>
    <source>
        <strain evidence="6 7">NCTC12722</strain>
    </source>
</reference>
<feature type="domain" description="Response regulatory" evidence="5">
    <location>
        <begin position="19"/>
        <end position="130"/>
    </location>
</feature>
<gene>
    <name evidence="6" type="primary">pdtaR_3</name>
    <name evidence="6" type="ORF">NCTC12722_03904</name>
</gene>
<dbReference type="GO" id="GO:0000160">
    <property type="term" value="P:phosphorelay signal transduction system"/>
    <property type="evidence" value="ECO:0007669"/>
    <property type="project" value="InterPro"/>
</dbReference>
<dbReference type="InterPro" id="IPR001789">
    <property type="entry name" value="Sig_transdc_resp-reg_receiver"/>
</dbReference>
<dbReference type="PANTHER" id="PTHR44591">
    <property type="entry name" value="STRESS RESPONSE REGULATOR PROTEIN 1"/>
    <property type="match status" value="1"/>
</dbReference>
<name>A0A380WCE4_AFIFE</name>
<dbReference type="PANTHER" id="PTHR44591:SF3">
    <property type="entry name" value="RESPONSE REGULATORY DOMAIN-CONTAINING PROTEIN"/>
    <property type="match status" value="1"/>
</dbReference>
<dbReference type="Gene3D" id="3.40.50.2300">
    <property type="match status" value="1"/>
</dbReference>
<dbReference type="SUPFAM" id="SSF52172">
    <property type="entry name" value="CheY-like"/>
    <property type="match status" value="1"/>
</dbReference>
<organism evidence="6 7">
    <name type="scientific">Afipia felis</name>
    <name type="common">Cat scratch disease bacillus</name>
    <dbReference type="NCBI Taxonomy" id="1035"/>
    <lineage>
        <taxon>Bacteria</taxon>
        <taxon>Pseudomonadati</taxon>
        <taxon>Pseudomonadota</taxon>
        <taxon>Alphaproteobacteria</taxon>
        <taxon>Hyphomicrobiales</taxon>
        <taxon>Nitrobacteraceae</taxon>
        <taxon>Afipia</taxon>
    </lineage>
</organism>
<evidence type="ECO:0000313" key="7">
    <source>
        <dbReference type="Proteomes" id="UP000254343"/>
    </source>
</evidence>
<keyword evidence="3" id="KW-0804">Transcription</keyword>
<feature type="modified residue" description="4-aspartylphosphate" evidence="4">
    <location>
        <position position="69"/>
    </location>
</feature>
<keyword evidence="1 4" id="KW-0597">Phosphoprotein</keyword>
<evidence type="ECO:0000256" key="4">
    <source>
        <dbReference type="PROSITE-ProRule" id="PRU00169"/>
    </source>
</evidence>
<dbReference type="InterPro" id="IPR050595">
    <property type="entry name" value="Bact_response_regulator"/>
</dbReference>
<evidence type="ECO:0000256" key="3">
    <source>
        <dbReference type="ARBA" id="ARBA00023163"/>
    </source>
</evidence>
<dbReference type="Pfam" id="PF00072">
    <property type="entry name" value="Response_reg"/>
    <property type="match status" value="1"/>
</dbReference>
<evidence type="ECO:0000256" key="1">
    <source>
        <dbReference type="ARBA" id="ARBA00022553"/>
    </source>
</evidence>
<evidence type="ECO:0000256" key="2">
    <source>
        <dbReference type="ARBA" id="ARBA00023015"/>
    </source>
</evidence>
<dbReference type="SMART" id="SM00448">
    <property type="entry name" value="REC"/>
    <property type="match status" value="1"/>
</dbReference>
<proteinExistence type="predicted"/>